<feature type="compositionally biased region" description="Basic and acidic residues" evidence="4">
    <location>
        <begin position="20"/>
        <end position="38"/>
    </location>
</feature>
<dbReference type="PANTHER" id="PTHR43343:SF2">
    <property type="entry name" value="PDZ DOMAIN-CONTAINING PROTEIN"/>
    <property type="match status" value="1"/>
</dbReference>
<keyword evidence="3" id="KW-0378">Hydrolase</keyword>
<accession>A0ABQ5F7M8</accession>
<evidence type="ECO:0000256" key="3">
    <source>
        <dbReference type="ARBA" id="ARBA00022801"/>
    </source>
</evidence>
<dbReference type="PANTHER" id="PTHR43343">
    <property type="entry name" value="PEPTIDASE S12"/>
    <property type="match status" value="1"/>
</dbReference>
<feature type="region of interest" description="Disordered" evidence="4">
    <location>
        <begin position="15"/>
        <end position="38"/>
    </location>
</feature>
<dbReference type="InterPro" id="IPR009003">
    <property type="entry name" value="Peptidase_S1_PA"/>
</dbReference>
<sequence>MNFVWDSSRQKKVVKACGQNEKKNEENKKGVKAEDTSVKKKKKERKVCDLLGQKRDPPEERSIIALPLLQANWWNHSVDVVVLDIDNYFTCIHLGKKYLEPLPSVVEKFKRNPHRQNVFTLDVLEMPQGSGSGFVWDKDGHIVTNYHVIRCASDLRVTLSDQTTYDEKVIGFDQDKDVVVLQIDAPKDN</sequence>
<protein>
    <submittedName>
        <fullName evidence="5">Protease Do-like protein 1, chloroplastic</fullName>
    </submittedName>
</protein>
<gene>
    <name evidence="5" type="ORF">Tco_1002815</name>
</gene>
<dbReference type="InterPro" id="IPR001940">
    <property type="entry name" value="Peptidase_S1C"/>
</dbReference>
<reference evidence="5" key="1">
    <citation type="journal article" date="2022" name="Int. J. Mol. Sci.">
        <title>Draft Genome of Tanacetum Coccineum: Genomic Comparison of Closely Related Tanacetum-Family Plants.</title>
        <authorList>
            <person name="Yamashiro T."/>
            <person name="Shiraishi A."/>
            <person name="Nakayama K."/>
            <person name="Satake H."/>
        </authorList>
    </citation>
    <scope>NUCLEOTIDE SEQUENCE</scope>
</reference>
<organism evidence="5 6">
    <name type="scientific">Tanacetum coccineum</name>
    <dbReference type="NCBI Taxonomy" id="301880"/>
    <lineage>
        <taxon>Eukaryota</taxon>
        <taxon>Viridiplantae</taxon>
        <taxon>Streptophyta</taxon>
        <taxon>Embryophyta</taxon>
        <taxon>Tracheophyta</taxon>
        <taxon>Spermatophyta</taxon>
        <taxon>Magnoliopsida</taxon>
        <taxon>eudicotyledons</taxon>
        <taxon>Gunneridae</taxon>
        <taxon>Pentapetalae</taxon>
        <taxon>asterids</taxon>
        <taxon>campanulids</taxon>
        <taxon>Asterales</taxon>
        <taxon>Asteraceae</taxon>
        <taxon>Asteroideae</taxon>
        <taxon>Anthemideae</taxon>
        <taxon>Anthemidinae</taxon>
        <taxon>Tanacetum</taxon>
    </lineage>
</organism>
<evidence type="ECO:0000256" key="4">
    <source>
        <dbReference type="SAM" id="MobiDB-lite"/>
    </source>
</evidence>
<dbReference type="InterPro" id="IPR043504">
    <property type="entry name" value="Peptidase_S1_PA_chymotrypsin"/>
</dbReference>
<evidence type="ECO:0000256" key="2">
    <source>
        <dbReference type="ARBA" id="ARBA00022670"/>
    </source>
</evidence>
<dbReference type="EMBL" id="BQNB010017096">
    <property type="protein sequence ID" value="GJT59282.1"/>
    <property type="molecule type" value="Genomic_DNA"/>
</dbReference>
<evidence type="ECO:0000313" key="5">
    <source>
        <dbReference type="EMBL" id="GJT59282.1"/>
    </source>
</evidence>
<comment type="caution">
    <text evidence="5">The sequence shown here is derived from an EMBL/GenBank/DDBJ whole genome shotgun (WGS) entry which is preliminary data.</text>
</comment>
<dbReference type="SUPFAM" id="SSF50494">
    <property type="entry name" value="Trypsin-like serine proteases"/>
    <property type="match status" value="1"/>
</dbReference>
<dbReference type="Gene3D" id="2.40.10.10">
    <property type="entry name" value="Trypsin-like serine proteases"/>
    <property type="match status" value="1"/>
</dbReference>
<proteinExistence type="inferred from homology"/>
<keyword evidence="6" id="KW-1185">Reference proteome</keyword>
<dbReference type="Proteomes" id="UP001151760">
    <property type="component" value="Unassembled WGS sequence"/>
</dbReference>
<evidence type="ECO:0000256" key="1">
    <source>
        <dbReference type="ARBA" id="ARBA00010541"/>
    </source>
</evidence>
<keyword evidence="2" id="KW-0645">Protease</keyword>
<evidence type="ECO:0000313" key="6">
    <source>
        <dbReference type="Proteomes" id="UP001151760"/>
    </source>
</evidence>
<reference evidence="5" key="2">
    <citation type="submission" date="2022-01" db="EMBL/GenBank/DDBJ databases">
        <authorList>
            <person name="Yamashiro T."/>
            <person name="Shiraishi A."/>
            <person name="Satake H."/>
            <person name="Nakayama K."/>
        </authorList>
    </citation>
    <scope>NUCLEOTIDE SEQUENCE</scope>
</reference>
<dbReference type="PRINTS" id="PR00834">
    <property type="entry name" value="PROTEASES2C"/>
</dbReference>
<dbReference type="Pfam" id="PF13365">
    <property type="entry name" value="Trypsin_2"/>
    <property type="match status" value="1"/>
</dbReference>
<comment type="similarity">
    <text evidence="1">Belongs to the peptidase S1C family.</text>
</comment>
<dbReference type="InterPro" id="IPR051201">
    <property type="entry name" value="Chloro_Bact_Ser_Proteases"/>
</dbReference>
<name>A0ABQ5F7M8_9ASTR</name>